<dbReference type="PANTHER" id="PTHR36918">
    <property type="match status" value="1"/>
</dbReference>
<evidence type="ECO:0000256" key="4">
    <source>
        <dbReference type="ARBA" id="ARBA00023010"/>
    </source>
</evidence>
<evidence type="ECO:0000313" key="8">
    <source>
        <dbReference type="Proteomes" id="UP000198762"/>
    </source>
</evidence>
<dbReference type="InterPro" id="IPR003708">
    <property type="entry name" value="SecB"/>
</dbReference>
<keyword evidence="4 5" id="KW-0811">Translocation</keyword>
<gene>
    <name evidence="5" type="primary">secB</name>
    <name evidence="7" type="ORF">SAMN04487962_10824</name>
</gene>
<dbReference type="Pfam" id="PF02556">
    <property type="entry name" value="SecB"/>
    <property type="match status" value="1"/>
</dbReference>
<keyword evidence="8" id="KW-1185">Reference proteome</keyword>
<sequence length="174" mass="19360">MAENDQQAAGGSNENANQNQPQFALQRIYVKDLSFESPNAPDVFQQQWKPSVNMDLNTSHKKVSDTQYEVVLSITITAKVEDKVAYLVEIQQAGVFLLNGFPEQQVPPMLGAYCPNLLFPYARETIDNVVNKGSFPALMLAPVNFDAIFAQAVKRKQEEQKQQGEASAEGQQTH</sequence>
<dbReference type="GO" id="GO:0005737">
    <property type="term" value="C:cytoplasm"/>
    <property type="evidence" value="ECO:0007669"/>
    <property type="project" value="UniProtKB-SubCell"/>
</dbReference>
<evidence type="ECO:0000313" key="7">
    <source>
        <dbReference type="EMBL" id="SET35949.1"/>
    </source>
</evidence>
<keyword evidence="5" id="KW-0963">Cytoplasm</keyword>
<protein>
    <recommendedName>
        <fullName evidence="5">Protein-export protein SecB</fullName>
    </recommendedName>
</protein>
<evidence type="ECO:0000256" key="3">
    <source>
        <dbReference type="ARBA" id="ARBA00022927"/>
    </source>
</evidence>
<reference evidence="8" key="1">
    <citation type="submission" date="2016-10" db="EMBL/GenBank/DDBJ databases">
        <authorList>
            <person name="Varghese N."/>
            <person name="Submissions S."/>
        </authorList>
    </citation>
    <scope>NUCLEOTIDE SEQUENCE [LARGE SCALE GENOMIC DNA]</scope>
    <source>
        <strain evidence="8">CGMCC 1.6489</strain>
    </source>
</reference>
<dbReference type="AlphaFoldDB" id="A0A1I0DTK5"/>
<comment type="subcellular location">
    <subcellularLocation>
        <location evidence="5">Cytoplasm</location>
    </subcellularLocation>
</comment>
<dbReference type="GO" id="GO:0006457">
    <property type="term" value="P:protein folding"/>
    <property type="evidence" value="ECO:0007669"/>
    <property type="project" value="UniProtKB-UniRule"/>
</dbReference>
<dbReference type="NCBIfam" id="NF004393">
    <property type="entry name" value="PRK05751.1-4"/>
    <property type="match status" value="1"/>
</dbReference>
<dbReference type="PRINTS" id="PR01594">
    <property type="entry name" value="SECBCHAPRONE"/>
</dbReference>
<dbReference type="InterPro" id="IPR035958">
    <property type="entry name" value="SecB-like_sf"/>
</dbReference>
<dbReference type="STRING" id="430453.SAMN04487962_10824"/>
<dbReference type="GO" id="GO:0051082">
    <property type="term" value="F:unfolded protein binding"/>
    <property type="evidence" value="ECO:0007669"/>
    <property type="project" value="InterPro"/>
</dbReference>
<keyword evidence="5" id="KW-0143">Chaperone</keyword>
<feature type="region of interest" description="Disordered" evidence="6">
    <location>
        <begin position="1"/>
        <end position="21"/>
    </location>
</feature>
<dbReference type="NCBIfam" id="TIGR00809">
    <property type="entry name" value="secB"/>
    <property type="match status" value="1"/>
</dbReference>
<dbReference type="PANTHER" id="PTHR36918:SF1">
    <property type="entry name" value="PROTEIN-EXPORT PROTEIN SECB"/>
    <property type="match status" value="1"/>
</dbReference>
<evidence type="ECO:0000256" key="1">
    <source>
        <dbReference type="ARBA" id="ARBA00009990"/>
    </source>
</evidence>
<organism evidence="7 8">
    <name type="scientific">Marinobacter segnicrescens</name>
    <dbReference type="NCBI Taxonomy" id="430453"/>
    <lineage>
        <taxon>Bacteria</taxon>
        <taxon>Pseudomonadati</taxon>
        <taxon>Pseudomonadota</taxon>
        <taxon>Gammaproteobacteria</taxon>
        <taxon>Pseudomonadales</taxon>
        <taxon>Marinobacteraceae</taxon>
        <taxon>Marinobacter</taxon>
    </lineage>
</organism>
<evidence type="ECO:0000256" key="2">
    <source>
        <dbReference type="ARBA" id="ARBA00022448"/>
    </source>
</evidence>
<evidence type="ECO:0000256" key="5">
    <source>
        <dbReference type="HAMAP-Rule" id="MF_00821"/>
    </source>
</evidence>
<dbReference type="GO" id="GO:0051262">
    <property type="term" value="P:protein tetramerization"/>
    <property type="evidence" value="ECO:0007669"/>
    <property type="project" value="InterPro"/>
</dbReference>
<accession>A0A1I0DTK5</accession>
<proteinExistence type="inferred from homology"/>
<name>A0A1I0DTK5_9GAMM</name>
<dbReference type="Proteomes" id="UP000198762">
    <property type="component" value="Unassembled WGS sequence"/>
</dbReference>
<comment type="function">
    <text evidence="5">One of the proteins required for the normal export of preproteins out of the cell cytoplasm. It is a molecular chaperone that binds to a subset of precursor proteins, maintaining them in a translocation-competent state. It also specifically binds to its receptor SecA.</text>
</comment>
<dbReference type="EMBL" id="FOHZ01000008">
    <property type="protein sequence ID" value="SET35949.1"/>
    <property type="molecule type" value="Genomic_DNA"/>
</dbReference>
<keyword evidence="2 5" id="KW-0813">Transport</keyword>
<comment type="subunit">
    <text evidence="5">Homotetramer, a dimer of dimers. One homotetramer interacts with 1 SecA dimer.</text>
</comment>
<dbReference type="SUPFAM" id="SSF54611">
    <property type="entry name" value="SecB-like"/>
    <property type="match status" value="1"/>
</dbReference>
<dbReference type="Gene3D" id="3.10.420.10">
    <property type="entry name" value="SecB-like"/>
    <property type="match status" value="1"/>
</dbReference>
<evidence type="ECO:0000256" key="6">
    <source>
        <dbReference type="SAM" id="MobiDB-lite"/>
    </source>
</evidence>
<dbReference type="OrthoDB" id="9795145at2"/>
<dbReference type="HAMAP" id="MF_00821">
    <property type="entry name" value="SecB"/>
    <property type="match status" value="1"/>
</dbReference>
<comment type="similarity">
    <text evidence="1 5">Belongs to the SecB family.</text>
</comment>
<dbReference type="RefSeq" id="WP_091851096.1">
    <property type="nucleotide sequence ID" value="NZ_FOHZ01000008.1"/>
</dbReference>
<keyword evidence="3 5" id="KW-0653">Protein transport</keyword>
<dbReference type="NCBIfam" id="NF004392">
    <property type="entry name" value="PRK05751.1-3"/>
    <property type="match status" value="1"/>
</dbReference>
<dbReference type="GO" id="GO:0015031">
    <property type="term" value="P:protein transport"/>
    <property type="evidence" value="ECO:0007669"/>
    <property type="project" value="UniProtKB-UniRule"/>
</dbReference>